<gene>
    <name evidence="1" type="ORF">SKAU_G00390250</name>
</gene>
<keyword evidence="2" id="KW-1185">Reference proteome</keyword>
<accession>A0A9Q1IBI8</accession>
<protein>
    <submittedName>
        <fullName evidence="1">Uncharacterized protein</fullName>
    </submittedName>
</protein>
<evidence type="ECO:0000313" key="2">
    <source>
        <dbReference type="Proteomes" id="UP001152622"/>
    </source>
</evidence>
<reference evidence="1" key="1">
    <citation type="journal article" date="2023" name="Science">
        <title>Genome structures resolve the early diversification of teleost fishes.</title>
        <authorList>
            <person name="Parey E."/>
            <person name="Louis A."/>
            <person name="Montfort J."/>
            <person name="Bouchez O."/>
            <person name="Roques C."/>
            <person name="Iampietro C."/>
            <person name="Lluch J."/>
            <person name="Castinel A."/>
            <person name="Donnadieu C."/>
            <person name="Desvignes T."/>
            <person name="Floi Bucao C."/>
            <person name="Jouanno E."/>
            <person name="Wen M."/>
            <person name="Mejri S."/>
            <person name="Dirks R."/>
            <person name="Jansen H."/>
            <person name="Henkel C."/>
            <person name="Chen W.J."/>
            <person name="Zahm M."/>
            <person name="Cabau C."/>
            <person name="Klopp C."/>
            <person name="Thompson A.W."/>
            <person name="Robinson-Rechavi M."/>
            <person name="Braasch I."/>
            <person name="Lecointre G."/>
            <person name="Bobe J."/>
            <person name="Postlethwait J.H."/>
            <person name="Berthelot C."/>
            <person name="Roest Crollius H."/>
            <person name="Guiguen Y."/>
        </authorList>
    </citation>
    <scope>NUCLEOTIDE SEQUENCE</scope>
    <source>
        <strain evidence="1">WJC10195</strain>
    </source>
</reference>
<dbReference type="Proteomes" id="UP001152622">
    <property type="component" value="Chromosome 20"/>
</dbReference>
<dbReference type="AlphaFoldDB" id="A0A9Q1IBI8"/>
<organism evidence="1 2">
    <name type="scientific">Synaphobranchus kaupii</name>
    <name type="common">Kaup's arrowtooth eel</name>
    <dbReference type="NCBI Taxonomy" id="118154"/>
    <lineage>
        <taxon>Eukaryota</taxon>
        <taxon>Metazoa</taxon>
        <taxon>Chordata</taxon>
        <taxon>Craniata</taxon>
        <taxon>Vertebrata</taxon>
        <taxon>Euteleostomi</taxon>
        <taxon>Actinopterygii</taxon>
        <taxon>Neopterygii</taxon>
        <taxon>Teleostei</taxon>
        <taxon>Anguilliformes</taxon>
        <taxon>Synaphobranchidae</taxon>
        <taxon>Synaphobranchus</taxon>
    </lineage>
</organism>
<name>A0A9Q1IBI8_SYNKA</name>
<proteinExistence type="predicted"/>
<sequence>MYSEKQTGIHRLSSSAAAEGSEGPLEIQSFRVNTVCGDKSLILQLTHLSLSFITLEWFAGEKDEGSVATVVYINAPCSSDLGPAYAHHSNIVDDIRMEGDYAGWGVFGRPCILSPPAGCQGRSGARGLRLALPRSCGGPVRGWMRMSSRSVFHLEKGPRLTADSELEAQGCRFTWPTLAHAKH</sequence>
<comment type="caution">
    <text evidence="1">The sequence shown here is derived from an EMBL/GenBank/DDBJ whole genome shotgun (WGS) entry which is preliminary data.</text>
</comment>
<dbReference type="EMBL" id="JAINUF010000020">
    <property type="protein sequence ID" value="KAJ8335683.1"/>
    <property type="molecule type" value="Genomic_DNA"/>
</dbReference>
<evidence type="ECO:0000313" key="1">
    <source>
        <dbReference type="EMBL" id="KAJ8335683.1"/>
    </source>
</evidence>